<feature type="compositionally biased region" description="Basic and acidic residues" evidence="1">
    <location>
        <begin position="52"/>
        <end position="68"/>
    </location>
</feature>
<dbReference type="EMBL" id="JAULSO010000002">
    <property type="protein sequence ID" value="KAK3690447.1"/>
    <property type="molecule type" value="Genomic_DNA"/>
</dbReference>
<keyword evidence="3" id="KW-1185">Reference proteome</keyword>
<dbReference type="AlphaFoldDB" id="A0AAE0XDA0"/>
<feature type="compositionally biased region" description="Low complexity" evidence="1">
    <location>
        <begin position="293"/>
        <end position="304"/>
    </location>
</feature>
<reference evidence="2" key="1">
    <citation type="journal article" date="2023" name="Mol. Phylogenet. Evol.">
        <title>Genome-scale phylogeny and comparative genomics of the fungal order Sordariales.</title>
        <authorList>
            <person name="Hensen N."/>
            <person name="Bonometti L."/>
            <person name="Westerberg I."/>
            <person name="Brannstrom I.O."/>
            <person name="Guillou S."/>
            <person name="Cros-Aarteil S."/>
            <person name="Calhoun S."/>
            <person name="Haridas S."/>
            <person name="Kuo A."/>
            <person name="Mondo S."/>
            <person name="Pangilinan J."/>
            <person name="Riley R."/>
            <person name="LaButti K."/>
            <person name="Andreopoulos B."/>
            <person name="Lipzen A."/>
            <person name="Chen C."/>
            <person name="Yan M."/>
            <person name="Daum C."/>
            <person name="Ng V."/>
            <person name="Clum A."/>
            <person name="Steindorff A."/>
            <person name="Ohm R.A."/>
            <person name="Martin F."/>
            <person name="Silar P."/>
            <person name="Natvig D.O."/>
            <person name="Lalanne C."/>
            <person name="Gautier V."/>
            <person name="Ament-Velasquez S.L."/>
            <person name="Kruys A."/>
            <person name="Hutchinson M.I."/>
            <person name="Powell A.J."/>
            <person name="Barry K."/>
            <person name="Miller A.N."/>
            <person name="Grigoriev I.V."/>
            <person name="Debuchy R."/>
            <person name="Gladieux P."/>
            <person name="Hiltunen Thoren M."/>
            <person name="Johannesson H."/>
        </authorList>
    </citation>
    <scope>NUCLEOTIDE SEQUENCE</scope>
    <source>
        <strain evidence="2">CBS 314.62</strain>
    </source>
</reference>
<evidence type="ECO:0000313" key="2">
    <source>
        <dbReference type="EMBL" id="KAK3690447.1"/>
    </source>
</evidence>
<proteinExistence type="predicted"/>
<dbReference type="Proteomes" id="UP001270362">
    <property type="component" value="Unassembled WGS sequence"/>
</dbReference>
<feature type="compositionally biased region" description="Polar residues" evidence="1">
    <location>
        <begin position="28"/>
        <end position="43"/>
    </location>
</feature>
<reference evidence="2" key="2">
    <citation type="submission" date="2023-06" db="EMBL/GenBank/DDBJ databases">
        <authorList>
            <consortium name="Lawrence Berkeley National Laboratory"/>
            <person name="Haridas S."/>
            <person name="Hensen N."/>
            <person name="Bonometti L."/>
            <person name="Westerberg I."/>
            <person name="Brannstrom I.O."/>
            <person name="Guillou S."/>
            <person name="Cros-Aarteil S."/>
            <person name="Calhoun S."/>
            <person name="Kuo A."/>
            <person name="Mondo S."/>
            <person name="Pangilinan J."/>
            <person name="Riley R."/>
            <person name="Labutti K."/>
            <person name="Andreopoulos B."/>
            <person name="Lipzen A."/>
            <person name="Chen C."/>
            <person name="Yanf M."/>
            <person name="Daum C."/>
            <person name="Ng V."/>
            <person name="Clum A."/>
            <person name="Steindorff A."/>
            <person name="Ohm R."/>
            <person name="Martin F."/>
            <person name="Silar P."/>
            <person name="Natvig D."/>
            <person name="Lalanne C."/>
            <person name="Gautier V."/>
            <person name="Ament-Velasquez S.L."/>
            <person name="Kruys A."/>
            <person name="Hutchinson M.I."/>
            <person name="Powell A.J."/>
            <person name="Barry K."/>
            <person name="Miller A.N."/>
            <person name="Grigoriev I.V."/>
            <person name="Debuchy R."/>
            <person name="Gladieux P."/>
            <person name="Thoren M.H."/>
            <person name="Johannesson H."/>
        </authorList>
    </citation>
    <scope>NUCLEOTIDE SEQUENCE</scope>
    <source>
        <strain evidence="2">CBS 314.62</strain>
    </source>
</reference>
<accession>A0AAE0XDA0</accession>
<evidence type="ECO:0000313" key="3">
    <source>
        <dbReference type="Proteomes" id="UP001270362"/>
    </source>
</evidence>
<gene>
    <name evidence="2" type="ORF">B0T22DRAFT_193031</name>
</gene>
<evidence type="ECO:0000256" key="1">
    <source>
        <dbReference type="SAM" id="MobiDB-lite"/>
    </source>
</evidence>
<feature type="region of interest" description="Disordered" evidence="1">
    <location>
        <begin position="26"/>
        <end position="94"/>
    </location>
</feature>
<comment type="caution">
    <text evidence="2">The sequence shown here is derived from an EMBL/GenBank/DDBJ whole genome shotgun (WGS) entry which is preliminary data.</text>
</comment>
<protein>
    <submittedName>
        <fullName evidence="2">Uncharacterized protein</fullName>
    </submittedName>
</protein>
<feature type="region of interest" description="Disordered" evidence="1">
    <location>
        <begin position="279"/>
        <end position="316"/>
    </location>
</feature>
<organism evidence="2 3">
    <name type="scientific">Podospora appendiculata</name>
    <dbReference type="NCBI Taxonomy" id="314037"/>
    <lineage>
        <taxon>Eukaryota</taxon>
        <taxon>Fungi</taxon>
        <taxon>Dikarya</taxon>
        <taxon>Ascomycota</taxon>
        <taxon>Pezizomycotina</taxon>
        <taxon>Sordariomycetes</taxon>
        <taxon>Sordariomycetidae</taxon>
        <taxon>Sordariales</taxon>
        <taxon>Podosporaceae</taxon>
        <taxon>Podospora</taxon>
    </lineage>
</organism>
<name>A0AAE0XDA0_9PEZI</name>
<sequence>MQPIVEIKGREEDNMGDMKCRFDEVESGNWTKRSGHHPSSSREASVHKGQKRKDEESHSALSELEKNPLHPGRGRILGAGHDNYPSEPPDSTVAITVYGTDHPREPFLAERWCPEPRVPEVVARVEDWLFEIDERADPDVGEDDDNGSYNAYMSTTENPLDCVDVDDSLSMRGVKQERAHMTVPENRKATLDVKDPSDSEISNLPWLSSKPLYPSQTSAVEHGDPHRISVDAPVSELSDRDLVDRQPKLNLPRDPEEVDCRVKHLLLWLLGPDEDGSIDCVPEELPEPEPRTQRSSSITSSQNSVLARSDDDKNSTLTTQEKLQDLIQADKQKTWYFFFPPQLDTPDELSQILALPWYQDCHAHPACIQGFDVMAVDDRPVVVSAPPDEVFGEPVVYGWVFEIADETQETVVAEHFYNLDGEYARKGVDVTFRYPDGQDTRETVRGRMFNLQVEVGVGGRQVL</sequence>